<dbReference type="EMBL" id="JAGPNK010000008">
    <property type="protein sequence ID" value="KAH7316814.1"/>
    <property type="molecule type" value="Genomic_DNA"/>
</dbReference>
<dbReference type="AlphaFoldDB" id="A0A8K0WPT7"/>
<evidence type="ECO:0000313" key="3">
    <source>
        <dbReference type="Proteomes" id="UP000813444"/>
    </source>
</evidence>
<name>A0A8K0WPT7_9HYPO</name>
<dbReference type="Proteomes" id="UP000813444">
    <property type="component" value="Unassembled WGS sequence"/>
</dbReference>
<proteinExistence type="predicted"/>
<sequence length="69" mass="7456">MQFSLVTLLAMVSLAAAQCPKDSFYYIDRQTYEPCASQCEGLGGSCDVTACDMNADPQLLCPATCVCYE</sequence>
<gene>
    <name evidence="2" type="ORF">B0I35DRAFT_479623</name>
</gene>
<reference evidence="2" key="1">
    <citation type="journal article" date="2021" name="Nat. Commun.">
        <title>Genetic determinants of endophytism in the Arabidopsis root mycobiome.</title>
        <authorList>
            <person name="Mesny F."/>
            <person name="Miyauchi S."/>
            <person name="Thiergart T."/>
            <person name="Pickel B."/>
            <person name="Atanasova L."/>
            <person name="Karlsson M."/>
            <person name="Huettel B."/>
            <person name="Barry K.W."/>
            <person name="Haridas S."/>
            <person name="Chen C."/>
            <person name="Bauer D."/>
            <person name="Andreopoulos W."/>
            <person name="Pangilinan J."/>
            <person name="LaButti K."/>
            <person name="Riley R."/>
            <person name="Lipzen A."/>
            <person name="Clum A."/>
            <person name="Drula E."/>
            <person name="Henrissat B."/>
            <person name="Kohler A."/>
            <person name="Grigoriev I.V."/>
            <person name="Martin F.M."/>
            <person name="Hacquard S."/>
        </authorList>
    </citation>
    <scope>NUCLEOTIDE SEQUENCE</scope>
    <source>
        <strain evidence="2">MPI-CAGE-CH-0235</strain>
    </source>
</reference>
<evidence type="ECO:0008006" key="4">
    <source>
        <dbReference type="Google" id="ProtNLM"/>
    </source>
</evidence>
<evidence type="ECO:0000256" key="1">
    <source>
        <dbReference type="SAM" id="SignalP"/>
    </source>
</evidence>
<accession>A0A8K0WPT7</accession>
<evidence type="ECO:0000313" key="2">
    <source>
        <dbReference type="EMBL" id="KAH7316814.1"/>
    </source>
</evidence>
<protein>
    <recommendedName>
        <fullName evidence="4">TIL domain-containing protein</fullName>
    </recommendedName>
</protein>
<feature type="chain" id="PRO_5035443879" description="TIL domain-containing protein" evidence="1">
    <location>
        <begin position="18"/>
        <end position="69"/>
    </location>
</feature>
<feature type="signal peptide" evidence="1">
    <location>
        <begin position="1"/>
        <end position="17"/>
    </location>
</feature>
<keyword evidence="3" id="KW-1185">Reference proteome</keyword>
<comment type="caution">
    <text evidence="2">The sequence shown here is derived from an EMBL/GenBank/DDBJ whole genome shotgun (WGS) entry which is preliminary data.</text>
</comment>
<organism evidence="2 3">
    <name type="scientific">Stachybotrys elegans</name>
    <dbReference type="NCBI Taxonomy" id="80388"/>
    <lineage>
        <taxon>Eukaryota</taxon>
        <taxon>Fungi</taxon>
        <taxon>Dikarya</taxon>
        <taxon>Ascomycota</taxon>
        <taxon>Pezizomycotina</taxon>
        <taxon>Sordariomycetes</taxon>
        <taxon>Hypocreomycetidae</taxon>
        <taxon>Hypocreales</taxon>
        <taxon>Stachybotryaceae</taxon>
        <taxon>Stachybotrys</taxon>
    </lineage>
</organism>
<keyword evidence="1" id="KW-0732">Signal</keyword>
<dbReference type="OrthoDB" id="4970478at2759"/>